<dbReference type="EMBL" id="JBBWWR010000016">
    <property type="protein sequence ID" value="KAK8948036.1"/>
    <property type="molecule type" value="Genomic_DNA"/>
</dbReference>
<name>A0ABR2LT48_9ASPA</name>
<protein>
    <recommendedName>
        <fullName evidence="4">Ribosomal protein S3</fullName>
    </recommendedName>
</protein>
<evidence type="ECO:0000313" key="2">
    <source>
        <dbReference type="EMBL" id="KAK8948036.1"/>
    </source>
</evidence>
<reference evidence="2 3" key="1">
    <citation type="journal article" date="2022" name="Nat. Plants">
        <title>Genomes of leafy and leafless Platanthera orchids illuminate the evolution of mycoheterotrophy.</title>
        <authorList>
            <person name="Li M.H."/>
            <person name="Liu K.W."/>
            <person name="Li Z."/>
            <person name="Lu H.C."/>
            <person name="Ye Q.L."/>
            <person name="Zhang D."/>
            <person name="Wang J.Y."/>
            <person name="Li Y.F."/>
            <person name="Zhong Z.M."/>
            <person name="Liu X."/>
            <person name="Yu X."/>
            <person name="Liu D.K."/>
            <person name="Tu X.D."/>
            <person name="Liu B."/>
            <person name="Hao Y."/>
            <person name="Liao X.Y."/>
            <person name="Jiang Y.T."/>
            <person name="Sun W.H."/>
            <person name="Chen J."/>
            <person name="Chen Y.Q."/>
            <person name="Ai Y."/>
            <person name="Zhai J.W."/>
            <person name="Wu S.S."/>
            <person name="Zhou Z."/>
            <person name="Hsiao Y.Y."/>
            <person name="Wu W.L."/>
            <person name="Chen Y.Y."/>
            <person name="Lin Y.F."/>
            <person name="Hsu J.L."/>
            <person name="Li C.Y."/>
            <person name="Wang Z.W."/>
            <person name="Zhao X."/>
            <person name="Zhong W.Y."/>
            <person name="Ma X.K."/>
            <person name="Ma L."/>
            <person name="Huang J."/>
            <person name="Chen G.Z."/>
            <person name="Huang M.Z."/>
            <person name="Huang L."/>
            <person name="Peng D.H."/>
            <person name="Luo Y.B."/>
            <person name="Zou S.Q."/>
            <person name="Chen S.P."/>
            <person name="Lan S."/>
            <person name="Tsai W.C."/>
            <person name="Van de Peer Y."/>
            <person name="Liu Z.J."/>
        </authorList>
    </citation>
    <scope>NUCLEOTIDE SEQUENCE [LARGE SCALE GENOMIC DNA]</scope>
    <source>
        <strain evidence="2">Lor288</strain>
    </source>
</reference>
<feature type="compositionally biased region" description="Basic and acidic residues" evidence="1">
    <location>
        <begin position="192"/>
        <end position="204"/>
    </location>
</feature>
<accession>A0ABR2LT48</accession>
<evidence type="ECO:0008006" key="4">
    <source>
        <dbReference type="Google" id="ProtNLM"/>
    </source>
</evidence>
<comment type="caution">
    <text evidence="2">The sequence shown here is derived from an EMBL/GenBank/DDBJ whole genome shotgun (WGS) entry which is preliminary data.</text>
</comment>
<feature type="compositionally biased region" description="Basic residues" evidence="1">
    <location>
        <begin position="182"/>
        <end position="191"/>
    </location>
</feature>
<sequence>MIDNRASHNFIPHSLVDCLGIVATPSLSFSICIGDGYYGPTGAYVPISAYWGGNVDSLMKNKILPFTSSRTPRLSMEPHQRSPHSPPSNVTPRPPESIEEVFLRVNRVLTLNRPTASHGTGTSLEPHWGRTYRRRCAETSAPKDTDMKPVIGFSEALQVQRIVLPAGKISHDQILKGEETPKKKRRKRKELHVRDLGANDGNADDHPLFLQDAGEFRQKGHLSSKLQQALSYKHFIASIQQKIVTEMIQLFELLKAKSAEVQVGPFKGPIAARVSSSRRTCNSLPTFQLSTKGGSDSPPDLTIEFHSSPKIFIR</sequence>
<gene>
    <name evidence="2" type="ORF">KSP40_PGU021059</name>
</gene>
<organism evidence="2 3">
    <name type="scientific">Platanthera guangdongensis</name>
    <dbReference type="NCBI Taxonomy" id="2320717"/>
    <lineage>
        <taxon>Eukaryota</taxon>
        <taxon>Viridiplantae</taxon>
        <taxon>Streptophyta</taxon>
        <taxon>Embryophyta</taxon>
        <taxon>Tracheophyta</taxon>
        <taxon>Spermatophyta</taxon>
        <taxon>Magnoliopsida</taxon>
        <taxon>Liliopsida</taxon>
        <taxon>Asparagales</taxon>
        <taxon>Orchidaceae</taxon>
        <taxon>Orchidoideae</taxon>
        <taxon>Orchideae</taxon>
        <taxon>Orchidinae</taxon>
        <taxon>Platanthera</taxon>
    </lineage>
</organism>
<feature type="region of interest" description="Disordered" evidence="1">
    <location>
        <begin position="177"/>
        <end position="204"/>
    </location>
</feature>
<feature type="region of interest" description="Disordered" evidence="1">
    <location>
        <begin position="69"/>
        <end position="95"/>
    </location>
</feature>
<evidence type="ECO:0000313" key="3">
    <source>
        <dbReference type="Proteomes" id="UP001412067"/>
    </source>
</evidence>
<evidence type="ECO:0000256" key="1">
    <source>
        <dbReference type="SAM" id="MobiDB-lite"/>
    </source>
</evidence>
<keyword evidence="3" id="KW-1185">Reference proteome</keyword>
<dbReference type="Proteomes" id="UP001412067">
    <property type="component" value="Unassembled WGS sequence"/>
</dbReference>
<proteinExistence type="predicted"/>